<protein>
    <submittedName>
        <fullName evidence="2">Heat shock protein</fullName>
    </submittedName>
</protein>
<keyword evidence="3" id="KW-1185">Reference proteome</keyword>
<dbReference type="RefSeq" id="XP_031000963.1">
    <property type="nucleotide sequence ID" value="XM_031154029.1"/>
</dbReference>
<accession>A0A8H8QU06</accession>
<dbReference type="AlphaFoldDB" id="A0A8H8QU06"/>
<dbReference type="OrthoDB" id="2348401at2759"/>
<feature type="compositionally biased region" description="Polar residues" evidence="1">
    <location>
        <begin position="28"/>
        <end position="38"/>
    </location>
</feature>
<evidence type="ECO:0000313" key="3">
    <source>
        <dbReference type="Proteomes" id="UP000431533"/>
    </source>
</evidence>
<dbReference type="PIRSF" id="PIRSF002590">
    <property type="entry name" value="HSP9/HSP12_fun"/>
    <property type="match status" value="1"/>
</dbReference>
<dbReference type="Gene3D" id="6.10.280.100">
    <property type="match status" value="1"/>
</dbReference>
<comment type="caution">
    <text evidence="2">The sequence shown here is derived from an EMBL/GenBank/DDBJ whole genome shotgun (WGS) entry which is preliminary data.</text>
</comment>
<dbReference type="EMBL" id="QGMH01000323">
    <property type="protein sequence ID" value="TVY22175.1"/>
    <property type="molecule type" value="Genomic_DNA"/>
</dbReference>
<dbReference type="InterPro" id="IPR007250">
    <property type="entry name" value="HSP9_HSP12"/>
</dbReference>
<proteinExistence type="predicted"/>
<dbReference type="Pfam" id="PF04119">
    <property type="entry name" value="HSP9_HSP12"/>
    <property type="match status" value="1"/>
</dbReference>
<dbReference type="Proteomes" id="UP000431533">
    <property type="component" value="Unassembled WGS sequence"/>
</dbReference>
<evidence type="ECO:0000256" key="1">
    <source>
        <dbReference type="SAM" id="MobiDB-lite"/>
    </source>
</evidence>
<sequence>MSDNLYVSPKLTYPSRKGLGEQVGEKVTPQSQKSNTQVAGEKASGLGDKVAGAVQPSEDKSATQQAGDKTRSGANEGDSYLDSAKSTLSGAADTVTGKTKDATNN</sequence>
<reference evidence="2 3" key="1">
    <citation type="submission" date="2018-05" db="EMBL/GenBank/DDBJ databases">
        <title>Genome sequencing and assembly of the regulated plant pathogen Lachnellula willkommii and related sister species for the development of diagnostic species identification markers.</title>
        <authorList>
            <person name="Giroux E."/>
            <person name="Bilodeau G."/>
        </authorList>
    </citation>
    <scope>NUCLEOTIDE SEQUENCE [LARGE SCALE GENOMIC DNA]</scope>
    <source>
        <strain evidence="2 3">CBS 185.66</strain>
    </source>
</reference>
<gene>
    <name evidence="2" type="primary">hsp9</name>
    <name evidence="2" type="ORF">LHYA1_G009125</name>
</gene>
<feature type="region of interest" description="Disordered" evidence="1">
    <location>
        <begin position="1"/>
        <end position="105"/>
    </location>
</feature>
<evidence type="ECO:0000313" key="2">
    <source>
        <dbReference type="EMBL" id="TVY22175.1"/>
    </source>
</evidence>
<keyword evidence="2" id="KW-0346">Stress response</keyword>
<organism evidence="2 3">
    <name type="scientific">Lachnellula hyalina</name>
    <dbReference type="NCBI Taxonomy" id="1316788"/>
    <lineage>
        <taxon>Eukaryota</taxon>
        <taxon>Fungi</taxon>
        <taxon>Dikarya</taxon>
        <taxon>Ascomycota</taxon>
        <taxon>Pezizomycotina</taxon>
        <taxon>Leotiomycetes</taxon>
        <taxon>Helotiales</taxon>
        <taxon>Lachnaceae</taxon>
        <taxon>Lachnellula</taxon>
    </lineage>
</organism>
<name>A0A8H8QU06_9HELO</name>
<dbReference type="GeneID" id="41989323"/>